<dbReference type="Proteomes" id="UP001385892">
    <property type="component" value="Unassembled WGS sequence"/>
</dbReference>
<protein>
    <submittedName>
        <fullName evidence="1">Uncharacterized protein</fullName>
    </submittedName>
</protein>
<comment type="caution">
    <text evidence="1">The sequence shown here is derived from an EMBL/GenBank/DDBJ whole genome shotgun (WGS) entry which is preliminary data.</text>
</comment>
<organism evidence="1 2">
    <name type="scientific">Variovorax rhizosphaerae</name>
    <dbReference type="NCBI Taxonomy" id="1836200"/>
    <lineage>
        <taxon>Bacteria</taxon>
        <taxon>Pseudomonadati</taxon>
        <taxon>Pseudomonadota</taxon>
        <taxon>Betaproteobacteria</taxon>
        <taxon>Burkholderiales</taxon>
        <taxon>Comamonadaceae</taxon>
        <taxon>Variovorax</taxon>
    </lineage>
</organism>
<name>A0ABU8WYK5_9BURK</name>
<dbReference type="EMBL" id="JBBKZT010000053">
    <property type="protein sequence ID" value="MEJ8852630.1"/>
    <property type="molecule type" value="Genomic_DNA"/>
</dbReference>
<reference evidence="1 2" key="1">
    <citation type="submission" date="2024-03" db="EMBL/GenBank/DDBJ databases">
        <title>Novel species of the genus Variovorax.</title>
        <authorList>
            <person name="Liu Q."/>
            <person name="Xin Y.-H."/>
        </authorList>
    </citation>
    <scope>NUCLEOTIDE SEQUENCE [LARGE SCALE GENOMIC DNA]</scope>
    <source>
        <strain evidence="1 2">KACC 18900</strain>
    </source>
</reference>
<dbReference type="RefSeq" id="WP_340348574.1">
    <property type="nucleotide sequence ID" value="NZ_JBBKZT010000053.1"/>
</dbReference>
<accession>A0ABU8WYK5</accession>
<keyword evidence="2" id="KW-1185">Reference proteome</keyword>
<evidence type="ECO:0000313" key="2">
    <source>
        <dbReference type="Proteomes" id="UP001385892"/>
    </source>
</evidence>
<gene>
    <name evidence="1" type="ORF">WKW82_38910</name>
</gene>
<proteinExistence type="predicted"/>
<evidence type="ECO:0000313" key="1">
    <source>
        <dbReference type="EMBL" id="MEJ8852630.1"/>
    </source>
</evidence>
<sequence length="112" mass="11963">MKPMIALPGGQHLLYLEEGAMPWSGMGESQCVAAAQAALRQVGTLAERVPHIGLGSLADRPIAVVGLNGMLLVEYMDPSIGLYLWRLPSDAEYRKLAAAGMLRRPHGGEPAQ</sequence>